<reference evidence="2 3" key="1">
    <citation type="submission" date="2020-04" db="EMBL/GenBank/DDBJ databases">
        <title>Description of novel Gluconacetobacter.</title>
        <authorList>
            <person name="Sombolestani A."/>
        </authorList>
    </citation>
    <scope>NUCLEOTIDE SEQUENCE [LARGE SCALE GENOMIC DNA]</scope>
    <source>
        <strain evidence="2 3">LMG 7603</strain>
    </source>
</reference>
<evidence type="ECO:0000313" key="2">
    <source>
        <dbReference type="EMBL" id="MBB2157382.1"/>
    </source>
</evidence>
<dbReference type="AlphaFoldDB" id="A0A7W4I6Y1"/>
<evidence type="ECO:0000313" key="3">
    <source>
        <dbReference type="Proteomes" id="UP000550787"/>
    </source>
</evidence>
<dbReference type="PANTHER" id="PTHR37292:SF2">
    <property type="entry name" value="DUF262 DOMAIN-CONTAINING PROTEIN"/>
    <property type="match status" value="1"/>
</dbReference>
<sequence>MEDLSIREILEQVARGQIRIPAFQRGFVWDSDRVAYLMDSIYKKYPFGALLFWRTKNMLKYDRKLGPFVLPHPKEDYPVDYVLDGQQRITSIFGVFQTEIERPDDPNWLPIFYDLEAEQTVQDSQFVALKPEAVDPDRHFPMSTLFSTAGYRGATKNFDDKTIERIDQMQAIFKEVKIPLQLSRTEDKATVAIIFERVNRQGVELDTLQLLSAWTWSEDFQLHEEFSDLADELQPFGFQEVGVDTNLLLRCCSAILTHDASPQALMDLNGATVREKFDQVTNGVKYAVDYIRRHFHAEKLSNLPFSTLLVPLSVLFAVSGNKEASITDKQRERVNNWFWRASLSRRYSSAVLRNLNTDIDEMVNLRDGKPSKLGDFSFDIDSEFFTRNSFGMANVNTKTFILMLAGLKPRSFISGSPVDLAKTLKESNRTEFHHMMPRAYLRESSQTKNYDESCLANFCFLSRTDNRKIGGDKPSVYRSKMPNEINEIKASSLFDDLLFKDDYEPFIVARANALVEYAMKLCGINKTAVDVAVAPVVYPATDDPFVATPGDISQEILPEDDTQGG</sequence>
<evidence type="ECO:0000259" key="1">
    <source>
        <dbReference type="Pfam" id="PF03235"/>
    </source>
</evidence>
<comment type="caution">
    <text evidence="2">The sequence shown here is derived from an EMBL/GenBank/DDBJ whole genome shotgun (WGS) entry which is preliminary data.</text>
</comment>
<dbReference type="PANTHER" id="PTHR37292">
    <property type="entry name" value="VNG6097C"/>
    <property type="match status" value="1"/>
</dbReference>
<dbReference type="RefSeq" id="WP_183116199.1">
    <property type="nucleotide sequence ID" value="NZ_JABEQG010000029.1"/>
</dbReference>
<feature type="domain" description="GmrSD restriction endonucleases N-terminal" evidence="1">
    <location>
        <begin position="6"/>
        <end position="214"/>
    </location>
</feature>
<name>A0A7W4I6Y1_GLUDI</name>
<dbReference type="InterPro" id="IPR004919">
    <property type="entry name" value="GmrSD_N"/>
</dbReference>
<organism evidence="2 3">
    <name type="scientific">Gluconacetobacter diazotrophicus</name>
    <name type="common">Acetobacter diazotrophicus</name>
    <dbReference type="NCBI Taxonomy" id="33996"/>
    <lineage>
        <taxon>Bacteria</taxon>
        <taxon>Pseudomonadati</taxon>
        <taxon>Pseudomonadota</taxon>
        <taxon>Alphaproteobacteria</taxon>
        <taxon>Acetobacterales</taxon>
        <taxon>Acetobacteraceae</taxon>
        <taxon>Gluconacetobacter</taxon>
    </lineage>
</organism>
<dbReference type="EMBL" id="JABEQG010000029">
    <property type="protein sequence ID" value="MBB2157382.1"/>
    <property type="molecule type" value="Genomic_DNA"/>
</dbReference>
<dbReference type="Pfam" id="PF03235">
    <property type="entry name" value="GmrSD_N"/>
    <property type="match status" value="1"/>
</dbReference>
<gene>
    <name evidence="2" type="ORF">HLH33_13845</name>
</gene>
<proteinExistence type="predicted"/>
<protein>
    <submittedName>
        <fullName evidence="2">DUF262 domain-containing protein</fullName>
    </submittedName>
</protein>
<dbReference type="Proteomes" id="UP000550787">
    <property type="component" value="Unassembled WGS sequence"/>
</dbReference>
<accession>A0A7W4I6Y1</accession>